<organism evidence="1">
    <name type="scientific">marine sediment metagenome</name>
    <dbReference type="NCBI Taxonomy" id="412755"/>
    <lineage>
        <taxon>unclassified sequences</taxon>
        <taxon>metagenomes</taxon>
        <taxon>ecological metagenomes</taxon>
    </lineage>
</organism>
<protein>
    <submittedName>
        <fullName evidence="1">Uncharacterized protein</fullName>
    </submittedName>
</protein>
<evidence type="ECO:0000313" key="1">
    <source>
        <dbReference type="EMBL" id="KKL17507.1"/>
    </source>
</evidence>
<accession>A0A0F9BUA7</accession>
<comment type="caution">
    <text evidence="1">The sequence shown here is derived from an EMBL/GenBank/DDBJ whole genome shotgun (WGS) entry which is preliminary data.</text>
</comment>
<gene>
    <name evidence="1" type="ORF">LCGC14_2484870</name>
</gene>
<name>A0A0F9BUA7_9ZZZZ</name>
<dbReference type="AlphaFoldDB" id="A0A0F9BUA7"/>
<reference evidence="1" key="1">
    <citation type="journal article" date="2015" name="Nature">
        <title>Complex archaea that bridge the gap between prokaryotes and eukaryotes.</title>
        <authorList>
            <person name="Spang A."/>
            <person name="Saw J.H."/>
            <person name="Jorgensen S.L."/>
            <person name="Zaremba-Niedzwiedzka K."/>
            <person name="Martijn J."/>
            <person name="Lind A.E."/>
            <person name="van Eijk R."/>
            <person name="Schleper C."/>
            <person name="Guy L."/>
            <person name="Ettema T.J."/>
        </authorList>
    </citation>
    <scope>NUCLEOTIDE SEQUENCE</scope>
</reference>
<proteinExistence type="predicted"/>
<sequence>MTIGSPNLNDSTARLEKILNNALKRTEKMVEDIIPKVVNRPLGSEKMSPDDQLRDYLSIKDDTLMLTDRLQQMMTQEGAERGREMWADWILDSEKLLNA</sequence>
<dbReference type="EMBL" id="LAZR01039233">
    <property type="protein sequence ID" value="KKL17507.1"/>
    <property type="molecule type" value="Genomic_DNA"/>
</dbReference>